<keyword evidence="2" id="KW-1185">Reference proteome</keyword>
<comment type="caution">
    <text evidence="1">The sequence shown here is derived from an EMBL/GenBank/DDBJ whole genome shotgun (WGS) entry which is preliminary data.</text>
</comment>
<gene>
    <name evidence="1" type="ORF">H5975_07960</name>
</gene>
<dbReference type="EMBL" id="JACJKU010000132">
    <property type="protein sequence ID" value="MBM6941378.1"/>
    <property type="molecule type" value="Genomic_DNA"/>
</dbReference>
<proteinExistence type="predicted"/>
<protein>
    <submittedName>
        <fullName evidence="1">Uncharacterized protein</fullName>
    </submittedName>
</protein>
<evidence type="ECO:0000313" key="1">
    <source>
        <dbReference type="EMBL" id="MBM6941378.1"/>
    </source>
</evidence>
<dbReference type="RefSeq" id="WP_204785592.1">
    <property type="nucleotide sequence ID" value="NZ_JACJKU010000132.1"/>
</dbReference>
<reference evidence="1 2" key="1">
    <citation type="journal article" date="2021" name="Sci. Rep.">
        <title>The distribution of antibiotic resistance genes in chicken gut microbiota commensals.</title>
        <authorList>
            <person name="Juricova H."/>
            <person name="Matiasovicova J."/>
            <person name="Kubasova T."/>
            <person name="Cejkova D."/>
            <person name="Rychlik I."/>
        </authorList>
    </citation>
    <scope>NUCLEOTIDE SEQUENCE [LARGE SCALE GENOMIC DNA]</scope>
    <source>
        <strain evidence="1 2">An574</strain>
    </source>
</reference>
<name>A0ABS2GZX8_9LACO</name>
<evidence type="ECO:0000313" key="2">
    <source>
        <dbReference type="Proteomes" id="UP000785625"/>
    </source>
</evidence>
<accession>A0ABS2GZX8</accession>
<dbReference type="Proteomes" id="UP000785625">
    <property type="component" value="Unassembled WGS sequence"/>
</dbReference>
<organism evidence="1 2">
    <name type="scientific">Limosilactobacillus coleohominis</name>
    <dbReference type="NCBI Taxonomy" id="181675"/>
    <lineage>
        <taxon>Bacteria</taxon>
        <taxon>Bacillati</taxon>
        <taxon>Bacillota</taxon>
        <taxon>Bacilli</taxon>
        <taxon>Lactobacillales</taxon>
        <taxon>Lactobacillaceae</taxon>
        <taxon>Limosilactobacillus</taxon>
    </lineage>
</organism>
<sequence length="121" mass="14173">MMRYEAYNKVDSAYAYDLQDALDILKHAKSMNKFIADNDKFPAKMREGCRQAPIIIPISINEVRISMDEATAAIDTEPTLGLSGEDAIRQARWRRVRKYKQYLHYSTKSPSHKYIYMHSYF</sequence>